<dbReference type="RefSeq" id="XP_010474194.1">
    <property type="nucleotide sequence ID" value="XM_010475892.1"/>
</dbReference>
<dbReference type="GeneID" id="104753672"/>
<proteinExistence type="predicted"/>
<sequence length="235" mass="26347">MERSSNASQCRNSDRGGLGVHKHLAGQKSYVQIHQEMEEELGRPVSFAEVFMKTHTQADGSFVDQKAKQVAEAYDKTLEEKLCEVDDDDPENSGNSSERSSHRNLSIEEKNEIFLKCTQTDEKGNLFGLGSMVETLRKGKRKESYAESSPSTPTLLELQEQLRNKIAHLDAENARRDKEHQESQMKTNELLIYMKEKDPGFDTFIASLRPTAPEDSTPEDIIPPATGSGTHQPPP</sequence>
<dbReference type="InterPro" id="IPR004252">
    <property type="entry name" value="Probable_transposase_24"/>
</dbReference>
<evidence type="ECO:0000256" key="1">
    <source>
        <dbReference type="SAM" id="MobiDB-lite"/>
    </source>
</evidence>
<accession>A0ABM0WPI1</accession>
<name>A0ABM0WPI1_CAMSA</name>
<reference evidence="3" key="2">
    <citation type="submission" date="2025-08" db="UniProtKB">
        <authorList>
            <consortium name="RefSeq"/>
        </authorList>
    </citation>
    <scope>IDENTIFICATION</scope>
    <source>
        <tissue evidence="3">Leaf</tissue>
    </source>
</reference>
<evidence type="ECO:0000313" key="2">
    <source>
        <dbReference type="Proteomes" id="UP000694864"/>
    </source>
</evidence>
<evidence type="ECO:0000313" key="3">
    <source>
        <dbReference type="RefSeq" id="XP_010474194.1"/>
    </source>
</evidence>
<dbReference type="Pfam" id="PF03004">
    <property type="entry name" value="Transposase_24"/>
    <property type="match status" value="1"/>
</dbReference>
<feature type="region of interest" description="Disordered" evidence="1">
    <location>
        <begin position="1"/>
        <end position="23"/>
    </location>
</feature>
<feature type="region of interest" description="Disordered" evidence="1">
    <location>
        <begin position="203"/>
        <end position="235"/>
    </location>
</feature>
<reference evidence="2" key="1">
    <citation type="journal article" date="2014" name="Nat. Commun.">
        <title>The emerging biofuel crop Camelina sativa retains a highly undifferentiated hexaploid genome structure.</title>
        <authorList>
            <person name="Kagale S."/>
            <person name="Koh C."/>
            <person name="Nixon J."/>
            <person name="Bollina V."/>
            <person name="Clarke W.E."/>
            <person name="Tuteja R."/>
            <person name="Spillane C."/>
            <person name="Robinson S.J."/>
            <person name="Links M.G."/>
            <person name="Clarke C."/>
            <person name="Higgins E.E."/>
            <person name="Huebert T."/>
            <person name="Sharpe A.G."/>
            <person name="Parkin I.A."/>
        </authorList>
    </citation>
    <scope>NUCLEOTIDE SEQUENCE [LARGE SCALE GENOMIC DNA]</scope>
    <source>
        <strain evidence="2">cv. DH55</strain>
    </source>
</reference>
<gene>
    <name evidence="3" type="primary">LOC104753672</name>
</gene>
<feature type="region of interest" description="Disordered" evidence="1">
    <location>
        <begin position="81"/>
        <end position="105"/>
    </location>
</feature>
<keyword evidence="2" id="KW-1185">Reference proteome</keyword>
<organism evidence="2 3">
    <name type="scientific">Camelina sativa</name>
    <name type="common">False flax</name>
    <name type="synonym">Myagrum sativum</name>
    <dbReference type="NCBI Taxonomy" id="90675"/>
    <lineage>
        <taxon>Eukaryota</taxon>
        <taxon>Viridiplantae</taxon>
        <taxon>Streptophyta</taxon>
        <taxon>Embryophyta</taxon>
        <taxon>Tracheophyta</taxon>
        <taxon>Spermatophyta</taxon>
        <taxon>Magnoliopsida</taxon>
        <taxon>eudicotyledons</taxon>
        <taxon>Gunneridae</taxon>
        <taxon>Pentapetalae</taxon>
        <taxon>rosids</taxon>
        <taxon>malvids</taxon>
        <taxon>Brassicales</taxon>
        <taxon>Brassicaceae</taxon>
        <taxon>Camelineae</taxon>
        <taxon>Camelina</taxon>
    </lineage>
</organism>
<dbReference type="Proteomes" id="UP000694864">
    <property type="component" value="Chromosome 16"/>
</dbReference>
<protein>
    <submittedName>
        <fullName evidence="3">Uncharacterized protein LOC104753672</fullName>
    </submittedName>
</protein>
<feature type="compositionally biased region" description="Polar residues" evidence="1">
    <location>
        <begin position="1"/>
        <end position="11"/>
    </location>
</feature>